<feature type="transmembrane region" description="Helical" evidence="7">
    <location>
        <begin position="12"/>
        <end position="38"/>
    </location>
</feature>
<feature type="transmembrane region" description="Helical" evidence="7">
    <location>
        <begin position="139"/>
        <end position="157"/>
    </location>
</feature>
<keyword evidence="5 7" id="KW-1133">Transmembrane helix</keyword>
<dbReference type="CDD" id="cd03392">
    <property type="entry name" value="PAP2_like_2"/>
    <property type="match status" value="1"/>
</dbReference>
<keyword evidence="4" id="KW-0378">Hydrolase</keyword>
<dbReference type="SMART" id="SM00014">
    <property type="entry name" value="acidPPc"/>
    <property type="match status" value="1"/>
</dbReference>
<comment type="subcellular location">
    <subcellularLocation>
        <location evidence="1">Cell membrane</location>
        <topology evidence="1">Multi-pass membrane protein</topology>
    </subcellularLocation>
</comment>
<dbReference type="InterPro" id="IPR000326">
    <property type="entry name" value="PAP2/HPO"/>
</dbReference>
<dbReference type="EMBL" id="CP027850">
    <property type="protein sequence ID" value="AVQ03156.1"/>
    <property type="molecule type" value="Genomic_DNA"/>
</dbReference>
<evidence type="ECO:0000256" key="6">
    <source>
        <dbReference type="ARBA" id="ARBA00023136"/>
    </source>
</evidence>
<evidence type="ECO:0000313" key="10">
    <source>
        <dbReference type="Proteomes" id="UP000240527"/>
    </source>
</evidence>
<feature type="domain" description="Phosphatidic acid phosphatase type 2/haloperoxidase" evidence="8">
    <location>
        <begin position="99"/>
        <end position="211"/>
    </location>
</feature>
<proteinExistence type="predicted"/>
<evidence type="ECO:0000256" key="4">
    <source>
        <dbReference type="ARBA" id="ARBA00022801"/>
    </source>
</evidence>
<accession>A0ABM6TIZ6</accession>
<sequence length="234" mass="24147">MELQTSHKDAKVLAAAAVGGACAFAATAALVMAGNAPLPDLWVLEHLRTAKTPGLAVGPAAITVIASAASAAASPALAGSATAIVALALIVRRRWRDAVLLAATGAGGVVLGLFLKTMFERERPDEAWRLAEANGPGFPSTQTLFATALALSLALVVRRSTARQSARALALGAAVISAGLVGLSRIYLGVHWTSDVVAAWSAGAAWFGLCGLATQETKSSHDRLMWRRQSCRLQ</sequence>
<evidence type="ECO:0000256" key="3">
    <source>
        <dbReference type="ARBA" id="ARBA00022692"/>
    </source>
</evidence>
<keyword evidence="3 7" id="KW-0812">Transmembrane</keyword>
<feature type="transmembrane region" description="Helical" evidence="7">
    <location>
        <begin position="98"/>
        <end position="119"/>
    </location>
</feature>
<feature type="transmembrane region" description="Helical" evidence="7">
    <location>
        <begin position="169"/>
        <end position="190"/>
    </location>
</feature>
<evidence type="ECO:0000256" key="2">
    <source>
        <dbReference type="ARBA" id="ARBA00022475"/>
    </source>
</evidence>
<feature type="transmembrane region" description="Helical" evidence="7">
    <location>
        <begin position="58"/>
        <end position="91"/>
    </location>
</feature>
<keyword evidence="10" id="KW-1185">Reference proteome</keyword>
<dbReference type="SUPFAM" id="SSF48317">
    <property type="entry name" value="Acid phosphatase/Vanadium-dependent haloperoxidase"/>
    <property type="match status" value="1"/>
</dbReference>
<dbReference type="Pfam" id="PF01569">
    <property type="entry name" value="PAP2"/>
    <property type="match status" value="1"/>
</dbReference>
<reference evidence="9 10" key="1">
    <citation type="journal article" date="2015" name="Biotechnol. Bioeng.">
        <title>Genome sequence and phenotypic characterization of Caulobacter segnis.</title>
        <authorList>
            <person name="Patel S."/>
            <person name="Fletcher B."/>
            <person name="Scott D.C."/>
            <person name="Ely B."/>
        </authorList>
    </citation>
    <scope>NUCLEOTIDE SEQUENCE [LARGE SCALE GENOMIC DNA]</scope>
    <source>
        <strain evidence="9 10">TK0059</strain>
    </source>
</reference>
<evidence type="ECO:0000313" key="9">
    <source>
        <dbReference type="EMBL" id="AVQ03156.1"/>
    </source>
</evidence>
<evidence type="ECO:0000256" key="7">
    <source>
        <dbReference type="SAM" id="Phobius"/>
    </source>
</evidence>
<name>A0ABM6TIZ6_9CAUL</name>
<gene>
    <name evidence="9" type="ORF">B7G68_15660</name>
</gene>
<dbReference type="Proteomes" id="UP000240527">
    <property type="component" value="Chromosome"/>
</dbReference>
<dbReference type="Gene3D" id="1.20.144.10">
    <property type="entry name" value="Phosphatidic acid phosphatase type 2/haloperoxidase"/>
    <property type="match status" value="1"/>
</dbReference>
<evidence type="ECO:0000256" key="1">
    <source>
        <dbReference type="ARBA" id="ARBA00004651"/>
    </source>
</evidence>
<evidence type="ECO:0000256" key="5">
    <source>
        <dbReference type="ARBA" id="ARBA00022989"/>
    </source>
</evidence>
<dbReference type="RefSeq" id="WP_013080146.1">
    <property type="nucleotide sequence ID" value="NZ_CP027850.1"/>
</dbReference>
<keyword evidence="6 7" id="KW-0472">Membrane</keyword>
<dbReference type="PANTHER" id="PTHR14969:SF62">
    <property type="entry name" value="DECAPRENYLPHOSPHORYL-5-PHOSPHORIBOSE PHOSPHATASE RV3807C-RELATED"/>
    <property type="match status" value="1"/>
</dbReference>
<dbReference type="PANTHER" id="PTHR14969">
    <property type="entry name" value="SPHINGOSINE-1-PHOSPHATE PHOSPHOHYDROLASE"/>
    <property type="match status" value="1"/>
</dbReference>
<evidence type="ECO:0000259" key="8">
    <source>
        <dbReference type="SMART" id="SM00014"/>
    </source>
</evidence>
<feature type="transmembrane region" description="Helical" evidence="7">
    <location>
        <begin position="196"/>
        <end position="214"/>
    </location>
</feature>
<dbReference type="InterPro" id="IPR036938">
    <property type="entry name" value="PAP2/HPO_sf"/>
</dbReference>
<organism evidence="9 10">
    <name type="scientific">Caulobacter segnis</name>
    <dbReference type="NCBI Taxonomy" id="88688"/>
    <lineage>
        <taxon>Bacteria</taxon>
        <taxon>Pseudomonadati</taxon>
        <taxon>Pseudomonadota</taxon>
        <taxon>Alphaproteobacteria</taxon>
        <taxon>Caulobacterales</taxon>
        <taxon>Caulobacteraceae</taxon>
        <taxon>Caulobacter</taxon>
    </lineage>
</organism>
<keyword evidence="2" id="KW-1003">Cell membrane</keyword>
<protein>
    <submittedName>
        <fullName evidence="9">Phosphatase PAP2 family protein</fullName>
    </submittedName>
</protein>